<dbReference type="CDD" id="cd00200">
    <property type="entry name" value="WD40"/>
    <property type="match status" value="1"/>
</dbReference>
<keyword evidence="1 3" id="KW-0853">WD repeat</keyword>
<evidence type="ECO:0000256" key="3">
    <source>
        <dbReference type="PROSITE-ProRule" id="PRU00221"/>
    </source>
</evidence>
<feature type="repeat" description="WD" evidence="3">
    <location>
        <begin position="847"/>
        <end position="881"/>
    </location>
</feature>
<dbReference type="InterPro" id="IPR015943">
    <property type="entry name" value="WD40/YVTN_repeat-like_dom_sf"/>
</dbReference>
<evidence type="ECO:0000256" key="4">
    <source>
        <dbReference type="SAM" id="MobiDB-lite"/>
    </source>
</evidence>
<dbReference type="Pfam" id="PF00400">
    <property type="entry name" value="WD40"/>
    <property type="match status" value="4"/>
</dbReference>
<feature type="compositionally biased region" description="Polar residues" evidence="4">
    <location>
        <begin position="530"/>
        <end position="539"/>
    </location>
</feature>
<dbReference type="PANTHER" id="PTHR19863:SF5">
    <property type="entry name" value="WD REPEAT-CONTAINING PROTEIN 47"/>
    <property type="match status" value="1"/>
</dbReference>
<dbReference type="InterPro" id="IPR040067">
    <property type="entry name" value="WDR47"/>
</dbReference>
<dbReference type="PROSITE" id="PS00678">
    <property type="entry name" value="WD_REPEATS_1"/>
    <property type="match status" value="1"/>
</dbReference>
<dbReference type="Gene3D" id="2.130.10.10">
    <property type="entry name" value="YVTN repeat-like/Quinoprotein amine dehydrogenase"/>
    <property type="match status" value="2"/>
</dbReference>
<feature type="repeat" description="WD" evidence="3">
    <location>
        <begin position="716"/>
        <end position="757"/>
    </location>
</feature>
<dbReference type="InterPro" id="IPR036322">
    <property type="entry name" value="WD40_repeat_dom_sf"/>
</dbReference>
<organism evidence="5 6">
    <name type="scientific">Lagenidium giganteum</name>
    <dbReference type="NCBI Taxonomy" id="4803"/>
    <lineage>
        <taxon>Eukaryota</taxon>
        <taxon>Sar</taxon>
        <taxon>Stramenopiles</taxon>
        <taxon>Oomycota</taxon>
        <taxon>Peronosporomycetes</taxon>
        <taxon>Pythiales</taxon>
        <taxon>Pythiaceae</taxon>
    </lineage>
</organism>
<feature type="region of interest" description="Disordered" evidence="4">
    <location>
        <begin position="511"/>
        <end position="539"/>
    </location>
</feature>
<feature type="repeat" description="WD" evidence="3">
    <location>
        <begin position="802"/>
        <end position="843"/>
    </location>
</feature>
<dbReference type="AlphaFoldDB" id="A0AAV2YHW8"/>
<dbReference type="SMART" id="SM00320">
    <property type="entry name" value="WD40"/>
    <property type="match status" value="7"/>
</dbReference>
<evidence type="ECO:0000256" key="1">
    <source>
        <dbReference type="ARBA" id="ARBA00022574"/>
    </source>
</evidence>
<dbReference type="InterPro" id="IPR006594">
    <property type="entry name" value="LisH"/>
</dbReference>
<accession>A0AAV2YHW8</accession>
<evidence type="ECO:0000313" key="6">
    <source>
        <dbReference type="Proteomes" id="UP001146120"/>
    </source>
</evidence>
<keyword evidence="6" id="KW-1185">Reference proteome</keyword>
<dbReference type="SUPFAM" id="SSF50978">
    <property type="entry name" value="WD40 repeat-like"/>
    <property type="match status" value="1"/>
</dbReference>
<dbReference type="InterPro" id="IPR001680">
    <property type="entry name" value="WD40_rpt"/>
</dbReference>
<sequence>MAATGSNRVCFARDDVLWLITQHLRLTGLHRSALTLLTEAEIDGVWLCGSSLEVAQLRQWVYAGNYAQAQAWIKPLGTALPADDVRAMDDVISHAKAMEDFVVAAQAQDTGKAKALFDLLVRNPLTSEQEQNVVLSKWTQLDTNQRDTAVHDRLASVWSPERTRLDCFDRLVGFLRSPLEEDMYERKYQDMRTTQLLELLEDAMQVRANKGTIVIDELDSGAAVWDCITSAPDAFAPAPTVWDEDSPLTFPLAPHSRRSVLPAVSKSLSLPRGIGSIALSTMRPETTTMTTSAMESTHELFVRRNRQNPLVCSVAGRSRTVNQRPKVAPMDLSLIEAEEESDEMASLTQQQRRRRSAPVCNEVGTSVVDWKLVNQSKDRALIGHASTQTLDPHRVSLAIQTEEQPVFRVSIASQAMPNSSSVMVDTSDLGDNHASHGEARIQLPHVAGTVQPHQRPEDGLNALKASTTTTTRLSMGQLQSRESLSNNRAVVGNNSRVFSPLPMASVDLRKEPMMDNNDDNDSNNTPETSASTKSSRNLSRPSYATFTSEAVMQAQVSAEVNEPQAIRAMDISPDGEQIVIGTNARALRVFDLSSPLALSAMRASRSTSSMAMALRPLLPVVVEKHKHHASSIYTVACDHKALARGDGMIVASGAADSSIKVLAVATDRQVHIRQHAGKSRALVFAGNGWLCSAASGDLLVRCWDYNHSVAASCLHFDGHVGEIQGLALSPGEAQLVSCALDKTLRLWDFRTGKCERLIGKPFSSACALQFQPGSAMVLASGHQDGTVCLWDARQTNRTLQSLTAHRDECRALTWSPDGRWLGSASFDATVCLMEMTAERGLQSTASFQQHSDKVLSARWHPQQPALVTTGADKSVKLWTFA</sequence>
<evidence type="ECO:0000313" key="5">
    <source>
        <dbReference type="EMBL" id="DAZ92878.1"/>
    </source>
</evidence>
<dbReference type="PROSITE" id="PS50294">
    <property type="entry name" value="WD_REPEATS_REGION"/>
    <property type="match status" value="2"/>
</dbReference>
<protein>
    <submittedName>
        <fullName evidence="5">Uncharacterized protein</fullName>
    </submittedName>
</protein>
<dbReference type="PROSITE" id="PS50082">
    <property type="entry name" value="WD_REPEATS_2"/>
    <property type="match status" value="3"/>
</dbReference>
<dbReference type="PROSITE" id="PS50896">
    <property type="entry name" value="LISH"/>
    <property type="match status" value="1"/>
</dbReference>
<evidence type="ECO:0000256" key="2">
    <source>
        <dbReference type="ARBA" id="ARBA00022737"/>
    </source>
</evidence>
<name>A0AAV2YHW8_9STRA</name>
<dbReference type="PANTHER" id="PTHR19863">
    <property type="entry name" value="NEMITIN (NEURONAL ENRICHED MAP INTERACTING PROTEIN) HOMOLOG"/>
    <property type="match status" value="1"/>
</dbReference>
<reference evidence="5" key="2">
    <citation type="journal article" date="2023" name="Microbiol Resour">
        <title>Decontamination and Annotation of the Draft Genome Sequence of the Oomycete Lagenidium giganteum ARSEF 373.</title>
        <authorList>
            <person name="Morgan W.R."/>
            <person name="Tartar A."/>
        </authorList>
    </citation>
    <scope>NUCLEOTIDE SEQUENCE</scope>
    <source>
        <strain evidence="5">ARSEF 373</strain>
    </source>
</reference>
<keyword evidence="2" id="KW-0677">Repeat</keyword>
<dbReference type="InterPro" id="IPR019775">
    <property type="entry name" value="WD40_repeat_CS"/>
</dbReference>
<gene>
    <name evidence="5" type="ORF">N0F65_011581</name>
</gene>
<comment type="caution">
    <text evidence="5">The sequence shown here is derived from an EMBL/GenBank/DDBJ whole genome shotgun (WGS) entry which is preliminary data.</text>
</comment>
<dbReference type="EMBL" id="DAKRPA010000371">
    <property type="protein sequence ID" value="DAZ92878.1"/>
    <property type="molecule type" value="Genomic_DNA"/>
</dbReference>
<feature type="region of interest" description="Disordered" evidence="4">
    <location>
        <begin position="470"/>
        <end position="491"/>
    </location>
</feature>
<proteinExistence type="predicted"/>
<reference evidence="5" key="1">
    <citation type="submission" date="2022-11" db="EMBL/GenBank/DDBJ databases">
        <authorList>
            <person name="Morgan W.R."/>
            <person name="Tartar A."/>
        </authorList>
    </citation>
    <scope>NUCLEOTIDE SEQUENCE</scope>
    <source>
        <strain evidence="5">ARSEF 373</strain>
    </source>
</reference>
<dbReference type="Proteomes" id="UP001146120">
    <property type="component" value="Unassembled WGS sequence"/>
</dbReference>